<dbReference type="GO" id="GO:0004518">
    <property type="term" value="F:nuclease activity"/>
    <property type="evidence" value="ECO:0007669"/>
    <property type="project" value="InterPro"/>
</dbReference>
<reference evidence="4" key="1">
    <citation type="journal article" date="2020" name="Nature">
        <title>Giant virus diversity and host interactions through global metagenomics.</title>
        <authorList>
            <person name="Schulz F."/>
            <person name="Roux S."/>
            <person name="Paez-Espino D."/>
            <person name="Jungbluth S."/>
            <person name="Walsh D.A."/>
            <person name="Denef V.J."/>
            <person name="McMahon K.D."/>
            <person name="Konstantinidis K.T."/>
            <person name="Eloe-Fadrosh E.A."/>
            <person name="Kyrpides N.C."/>
            <person name="Woyke T."/>
        </authorList>
    </citation>
    <scope>NUCLEOTIDE SEQUENCE</scope>
    <source>
        <strain evidence="4">GVMAG-M-3300027747-57</strain>
    </source>
</reference>
<feature type="domain" description="XPG-I" evidence="2">
    <location>
        <begin position="142"/>
        <end position="211"/>
    </location>
</feature>
<evidence type="ECO:0000313" key="4">
    <source>
        <dbReference type="EMBL" id="QHU06422.1"/>
    </source>
</evidence>
<feature type="domain" description="XPG N-terminal" evidence="3">
    <location>
        <begin position="1"/>
        <end position="93"/>
    </location>
</feature>
<dbReference type="InterPro" id="IPR006086">
    <property type="entry name" value="XPG-I_dom"/>
</dbReference>
<dbReference type="SMART" id="SM00484">
    <property type="entry name" value="XPGI"/>
    <property type="match status" value="1"/>
</dbReference>
<name>A0A6C0JL87_9ZZZZ</name>
<sequence length="320" mass="38157">MGIKYLNKFMLDNCSKESISKQHFRDFSNKTIVIDTSIYLYKYSCENTLMESMYLFISILKHYSIKPVFIFDGKPIPEKHELLIRRNIEKKEAQEKYNKLQQKLKEATNEEIKEILNAMKILKRQMVRLKDHDIENVKRLMDAFGVTYYDALGEADKLCVYLVKIGKAWGCISDDMDMFLYGCPYVLRGFSLLNHTFMLYNTEMILKDLDMSGKQFCEIMVLSGTDYNIHSNTSLKETINWYYEYVNYCKTTIKPYGFYVWLVKYTKYINDFKNLLNIYKIFQIDNDVDLENYKDIDFIEKPFNKDKLVSIMEKEGFIFQ</sequence>
<accession>A0A6C0JL87</accession>
<dbReference type="InterPro" id="IPR006085">
    <property type="entry name" value="XPG_DNA_repair_N"/>
</dbReference>
<evidence type="ECO:0008006" key="5">
    <source>
        <dbReference type="Google" id="ProtNLM"/>
    </source>
</evidence>
<evidence type="ECO:0000256" key="1">
    <source>
        <dbReference type="SAM" id="Coils"/>
    </source>
</evidence>
<dbReference type="SMART" id="SM00485">
    <property type="entry name" value="XPGN"/>
    <property type="match status" value="1"/>
</dbReference>
<dbReference type="Pfam" id="PF00867">
    <property type="entry name" value="XPG_I"/>
    <property type="match status" value="1"/>
</dbReference>
<keyword evidence="1" id="KW-0175">Coiled coil</keyword>
<dbReference type="AlphaFoldDB" id="A0A6C0JL87"/>
<evidence type="ECO:0000259" key="2">
    <source>
        <dbReference type="SMART" id="SM00484"/>
    </source>
</evidence>
<dbReference type="SUPFAM" id="SSF88723">
    <property type="entry name" value="PIN domain-like"/>
    <property type="match status" value="1"/>
</dbReference>
<evidence type="ECO:0000259" key="3">
    <source>
        <dbReference type="SMART" id="SM00485"/>
    </source>
</evidence>
<dbReference type="InterPro" id="IPR029060">
    <property type="entry name" value="PIN-like_dom_sf"/>
</dbReference>
<dbReference type="InterPro" id="IPR006084">
    <property type="entry name" value="XPG/Rad2"/>
</dbReference>
<dbReference type="PANTHER" id="PTHR11081">
    <property type="entry name" value="FLAP ENDONUCLEASE FAMILY MEMBER"/>
    <property type="match status" value="1"/>
</dbReference>
<dbReference type="Gene3D" id="3.40.50.1010">
    <property type="entry name" value="5'-nuclease"/>
    <property type="match status" value="1"/>
</dbReference>
<organism evidence="4">
    <name type="scientific">viral metagenome</name>
    <dbReference type="NCBI Taxonomy" id="1070528"/>
    <lineage>
        <taxon>unclassified sequences</taxon>
        <taxon>metagenomes</taxon>
        <taxon>organismal metagenomes</taxon>
    </lineage>
</organism>
<proteinExistence type="predicted"/>
<dbReference type="PRINTS" id="PR00853">
    <property type="entry name" value="XPGRADSUPER"/>
</dbReference>
<protein>
    <recommendedName>
        <fullName evidence="5">XPG N-terminal domain-containing protein</fullName>
    </recommendedName>
</protein>
<feature type="coiled-coil region" evidence="1">
    <location>
        <begin position="83"/>
        <end position="132"/>
    </location>
</feature>
<dbReference type="Pfam" id="PF00752">
    <property type="entry name" value="XPG_N"/>
    <property type="match status" value="1"/>
</dbReference>
<dbReference type="EMBL" id="MN740434">
    <property type="protein sequence ID" value="QHU06422.1"/>
    <property type="molecule type" value="Genomic_DNA"/>
</dbReference>